<dbReference type="OrthoDB" id="1071445at2"/>
<keyword evidence="1 4" id="KW-0238">DNA-binding</keyword>
<dbReference type="Gene3D" id="4.10.520.10">
    <property type="entry name" value="IHF-like DNA-binding proteins"/>
    <property type="match status" value="1"/>
</dbReference>
<reference evidence="4 6" key="2">
    <citation type="submission" date="2016-10" db="EMBL/GenBank/DDBJ databases">
        <authorList>
            <person name="de Groot N.N."/>
        </authorList>
    </citation>
    <scope>NUCLEOTIDE SEQUENCE [LARGE SCALE GENOMIC DNA]</scope>
    <source>
        <strain evidence="4 6">DSM 25947</strain>
    </source>
</reference>
<evidence type="ECO:0000259" key="2">
    <source>
        <dbReference type="Pfam" id="PF18291"/>
    </source>
</evidence>
<dbReference type="InterPro" id="IPR005902">
    <property type="entry name" value="HU_DNA-bd_put"/>
</dbReference>
<dbReference type="EMBL" id="FOHT01000076">
    <property type="protein sequence ID" value="SEU17140.1"/>
    <property type="molecule type" value="Genomic_DNA"/>
</dbReference>
<protein>
    <submittedName>
        <fullName evidence="4">DNA-binding protein, histone-like, putative</fullName>
    </submittedName>
</protein>
<feature type="domain" description="HU" evidence="2">
    <location>
        <begin position="10"/>
        <end position="119"/>
    </location>
</feature>
<evidence type="ECO:0000313" key="5">
    <source>
        <dbReference type="Proteomes" id="UP000023772"/>
    </source>
</evidence>
<dbReference type="InterPro" id="IPR010992">
    <property type="entry name" value="IHF-like_DNA-bd_dom_sf"/>
</dbReference>
<dbReference type="EMBL" id="CP007451">
    <property type="protein sequence ID" value="AHW62426.1"/>
    <property type="molecule type" value="Genomic_DNA"/>
</dbReference>
<dbReference type="Pfam" id="PF18291">
    <property type="entry name" value="HU-HIG"/>
    <property type="match status" value="1"/>
</dbReference>
<evidence type="ECO:0000313" key="3">
    <source>
        <dbReference type="EMBL" id="AHW62426.1"/>
    </source>
</evidence>
<dbReference type="AlphaFoldDB" id="X5E6Y5"/>
<dbReference type="HOGENOM" id="CLU_112331_5_2_10"/>
<accession>X5E6Y5</accession>
<dbReference type="Proteomes" id="UP000181981">
    <property type="component" value="Unassembled WGS sequence"/>
</dbReference>
<dbReference type="STRING" id="1168034.FH5T_21580"/>
<dbReference type="GO" id="GO:0003677">
    <property type="term" value="F:DNA binding"/>
    <property type="evidence" value="ECO:0007669"/>
    <property type="project" value="UniProtKB-KW"/>
</dbReference>
<dbReference type="RefSeq" id="WP_038563120.1">
    <property type="nucleotide sequence ID" value="NZ_FOHT01000076.1"/>
</dbReference>
<reference evidence="3 5" key="1">
    <citation type="submission" date="2014-03" db="EMBL/GenBank/DDBJ databases">
        <title>Complete genome sequence of a deeply braunched marine Bacteroidia bacterium Draconibacterium orientale type strain FH5T.</title>
        <authorList>
            <person name="Li X."/>
            <person name="Wang X."/>
            <person name="Xie Z."/>
            <person name="Du Z."/>
            <person name="Chen G."/>
        </authorList>
    </citation>
    <scope>NUCLEOTIDE SEQUENCE [LARGE SCALE GENOMIC DNA]</scope>
    <source>
        <strain evidence="3 5">FH5</strain>
    </source>
</reference>
<sequence>MAKLKGIPKRNPQAPEEDPKFYASLVHEERVEIDALATKVSQRCSLRRSDVHGVLVALMDIIPEQLLNGDIVALGELGSFCAAVSSEGVDSVDDLSVTMVRGAKIQYRPTKELKKKLRMLDYTIAS</sequence>
<proteinExistence type="predicted"/>
<dbReference type="SUPFAM" id="SSF47729">
    <property type="entry name" value="IHF-like DNA-binding proteins"/>
    <property type="match status" value="1"/>
</dbReference>
<dbReference type="Proteomes" id="UP000023772">
    <property type="component" value="Chromosome"/>
</dbReference>
<organism evidence="4 6">
    <name type="scientific">Draconibacterium orientale</name>
    <dbReference type="NCBI Taxonomy" id="1168034"/>
    <lineage>
        <taxon>Bacteria</taxon>
        <taxon>Pseudomonadati</taxon>
        <taxon>Bacteroidota</taxon>
        <taxon>Bacteroidia</taxon>
        <taxon>Marinilabiliales</taxon>
        <taxon>Prolixibacteraceae</taxon>
        <taxon>Draconibacterium</taxon>
    </lineage>
</organism>
<dbReference type="NCBIfam" id="TIGR01201">
    <property type="entry name" value="HU_rel"/>
    <property type="match status" value="1"/>
</dbReference>
<dbReference type="KEGG" id="dori:FH5T_21580"/>
<evidence type="ECO:0000313" key="6">
    <source>
        <dbReference type="Proteomes" id="UP000181981"/>
    </source>
</evidence>
<evidence type="ECO:0000256" key="1">
    <source>
        <dbReference type="ARBA" id="ARBA00023125"/>
    </source>
</evidence>
<dbReference type="eggNOG" id="COG0776">
    <property type="taxonomic scope" value="Bacteria"/>
</dbReference>
<keyword evidence="5" id="KW-1185">Reference proteome</keyword>
<evidence type="ECO:0000313" key="4">
    <source>
        <dbReference type="EMBL" id="SEU17140.1"/>
    </source>
</evidence>
<gene>
    <name evidence="3" type="ORF">FH5T_21580</name>
    <name evidence="4" type="ORF">SAMN05444285_1763</name>
</gene>
<name>X5E6Y5_9BACT</name>
<dbReference type="InterPro" id="IPR041607">
    <property type="entry name" value="HU-HIG"/>
</dbReference>